<gene>
    <name evidence="3" type="ORF">SAMN04488042_10784</name>
</gene>
<evidence type="ECO:0000313" key="4">
    <source>
        <dbReference type="Proteomes" id="UP000199144"/>
    </source>
</evidence>
<dbReference type="EMBL" id="FOTQ01000007">
    <property type="protein sequence ID" value="SFM42249.1"/>
    <property type="molecule type" value="Genomic_DNA"/>
</dbReference>
<proteinExistence type="predicted"/>
<keyword evidence="4" id="KW-1185">Reference proteome</keyword>
<dbReference type="GO" id="GO:0003676">
    <property type="term" value="F:nucleic acid binding"/>
    <property type="evidence" value="ECO:0007669"/>
    <property type="project" value="InterPro"/>
</dbReference>
<evidence type="ECO:0000259" key="2">
    <source>
        <dbReference type="Pfam" id="PF14088"/>
    </source>
</evidence>
<name>A0A1I4QQF2_9RHOB</name>
<feature type="domain" description="DUF4268" evidence="2">
    <location>
        <begin position="257"/>
        <end position="392"/>
    </location>
</feature>
<evidence type="ECO:0000313" key="3">
    <source>
        <dbReference type="EMBL" id="SFM42249.1"/>
    </source>
</evidence>
<accession>A0A1I4QQF2</accession>
<protein>
    <recommendedName>
        <fullName evidence="2">DUF4268 domain-containing protein</fullName>
    </recommendedName>
</protein>
<dbReference type="Gene3D" id="3.40.1350.10">
    <property type="match status" value="1"/>
</dbReference>
<dbReference type="InterPro" id="IPR025364">
    <property type="entry name" value="DUF4268"/>
</dbReference>
<reference evidence="3 4" key="1">
    <citation type="submission" date="2016-10" db="EMBL/GenBank/DDBJ databases">
        <authorList>
            <person name="de Groot N.N."/>
        </authorList>
    </citation>
    <scope>NUCLEOTIDE SEQUENCE [LARGE SCALE GENOMIC DNA]</scope>
    <source>
        <strain evidence="3 4">DSM 15283</strain>
    </source>
</reference>
<dbReference type="RefSeq" id="WP_165610103.1">
    <property type="nucleotide sequence ID" value="NZ_FOTQ01000007.1"/>
</dbReference>
<evidence type="ECO:0000256" key="1">
    <source>
        <dbReference type="SAM" id="MobiDB-lite"/>
    </source>
</evidence>
<dbReference type="AlphaFoldDB" id="A0A1I4QQF2"/>
<feature type="region of interest" description="Disordered" evidence="1">
    <location>
        <begin position="231"/>
        <end position="251"/>
    </location>
</feature>
<dbReference type="InterPro" id="IPR011856">
    <property type="entry name" value="tRNA_endonuc-like_dom_sf"/>
</dbReference>
<dbReference type="STRING" id="254406.SAMN04488042_10784"/>
<dbReference type="Proteomes" id="UP000199144">
    <property type="component" value="Unassembled WGS sequence"/>
</dbReference>
<sequence length="399" mass="45479">MSRQVAKPILVYPDGRTVSPTKLDLGKPGTYTEYDLQEALFSYPELLPVAEIDPAFKTLIPICTELSMKAGRLDVLYVTPDGLPVCVETKLWRNAEARRAVVAQILDYASELSRWSVEDLQRVVRQRTKRHLFDIVANAVPGIDEAEFLDNITSALQNGRFLLLVCGDGIRESTENISRFLSGAGHLDFIFALVEVGVFETEDGVRIYQPRTLARTQKIQRSIDRSLNNNSPILDESEFSNEPVDHQENIGQNGEDKRKFWLEFWEETSAEIDFDDPNHLEFTPEKRFRAAGVFGNVAGVYLLTYFSTSDNEIGVALSFNREARPLFEALKAQKDGLEEQIGYPLKWTVKENGRQMIGTKTEYQDPKQPEQREAAKKWFAKRIVDFDNVLRPALENFDY</sequence>
<organism evidence="3 4">
    <name type="scientific">Shimia aestuarii</name>
    <dbReference type="NCBI Taxonomy" id="254406"/>
    <lineage>
        <taxon>Bacteria</taxon>
        <taxon>Pseudomonadati</taxon>
        <taxon>Pseudomonadota</taxon>
        <taxon>Alphaproteobacteria</taxon>
        <taxon>Rhodobacterales</taxon>
        <taxon>Roseobacteraceae</taxon>
    </lineage>
</organism>
<dbReference type="Pfam" id="PF14088">
    <property type="entry name" value="DUF4268"/>
    <property type="match status" value="1"/>
</dbReference>